<evidence type="ECO:0000313" key="2">
    <source>
        <dbReference type="EMBL" id="RID87378.1"/>
    </source>
</evidence>
<dbReference type="InterPro" id="IPR029052">
    <property type="entry name" value="Metallo-depent_PP-like"/>
</dbReference>
<dbReference type="GO" id="GO:0008758">
    <property type="term" value="F:UDP-2,3-diacylglucosamine hydrolase activity"/>
    <property type="evidence" value="ECO:0007669"/>
    <property type="project" value="TreeGrafter"/>
</dbReference>
<dbReference type="InterPro" id="IPR051158">
    <property type="entry name" value="Metallophosphoesterase_sf"/>
</dbReference>
<keyword evidence="3" id="KW-1185">Reference proteome</keyword>
<reference evidence="2 3" key="1">
    <citation type="submission" date="2018-08" db="EMBL/GenBank/DDBJ databases">
        <title>Bacillus jemisoniae sp. nov., Bacillus chryseoplanitiae sp. nov., Bacillus resnikiae sp. nov., and Bacillus frankliniae sp. nov., isolated from Viking spacecraft and associated surfaces.</title>
        <authorList>
            <person name="Seuylemezian A."/>
            <person name="Vaishampayan P."/>
        </authorList>
    </citation>
    <scope>NUCLEOTIDE SEQUENCE [LARGE SCALE GENOMIC DNA]</scope>
    <source>
        <strain evidence="2 3">JJ-247</strain>
    </source>
</reference>
<dbReference type="PANTHER" id="PTHR31302:SF32">
    <property type="entry name" value="PHOSPHOESTERASE"/>
    <property type="match status" value="1"/>
</dbReference>
<accession>A0A398BF12</accession>
<dbReference type="EMBL" id="QWVT01000010">
    <property type="protein sequence ID" value="RID87378.1"/>
    <property type="molecule type" value="Genomic_DNA"/>
</dbReference>
<gene>
    <name evidence="2" type="ORF">D1970_05185</name>
</gene>
<feature type="domain" description="Calcineurin-like phosphoesterase" evidence="1">
    <location>
        <begin position="44"/>
        <end position="200"/>
    </location>
</feature>
<evidence type="ECO:0000313" key="3">
    <source>
        <dbReference type="Proteomes" id="UP000265816"/>
    </source>
</evidence>
<dbReference type="Proteomes" id="UP000265816">
    <property type="component" value="Unassembled WGS sequence"/>
</dbReference>
<evidence type="ECO:0000259" key="1">
    <source>
        <dbReference type="Pfam" id="PF00149"/>
    </source>
</evidence>
<dbReference type="GO" id="GO:0016020">
    <property type="term" value="C:membrane"/>
    <property type="evidence" value="ECO:0007669"/>
    <property type="project" value="GOC"/>
</dbReference>
<dbReference type="Pfam" id="PF00149">
    <property type="entry name" value="Metallophos"/>
    <property type="match status" value="1"/>
</dbReference>
<dbReference type="SUPFAM" id="SSF56300">
    <property type="entry name" value="Metallo-dependent phosphatases"/>
    <property type="match status" value="1"/>
</dbReference>
<comment type="caution">
    <text evidence="2">The sequence shown here is derived from an EMBL/GenBank/DDBJ whole genome shotgun (WGS) entry which is preliminary data.</text>
</comment>
<dbReference type="AlphaFoldDB" id="A0A398BF12"/>
<dbReference type="PANTHER" id="PTHR31302">
    <property type="entry name" value="TRANSMEMBRANE PROTEIN WITH METALLOPHOSPHOESTERASE DOMAIN-RELATED"/>
    <property type="match status" value="1"/>
</dbReference>
<protein>
    <submittedName>
        <fullName evidence="2">Metallophosphoesterase</fullName>
    </submittedName>
</protein>
<name>A0A398BF12_9BACI</name>
<dbReference type="Gene3D" id="3.60.21.10">
    <property type="match status" value="1"/>
</dbReference>
<organism evidence="2 3">
    <name type="scientific">Mesobacillus zeae</name>
    <dbReference type="NCBI Taxonomy" id="1917180"/>
    <lineage>
        <taxon>Bacteria</taxon>
        <taxon>Bacillati</taxon>
        <taxon>Bacillota</taxon>
        <taxon>Bacilli</taxon>
        <taxon>Bacillales</taxon>
        <taxon>Bacillaceae</taxon>
        <taxon>Mesobacillus</taxon>
    </lineage>
</organism>
<dbReference type="InterPro" id="IPR004843">
    <property type="entry name" value="Calcineurin-like_PHP"/>
</dbReference>
<dbReference type="OrthoDB" id="9780884at2"/>
<proteinExistence type="predicted"/>
<sequence>MVTMVMLIAAVALAFYMLREAFADRVMTETFVFPDFPSSFGDVTIFFITDIHRRKVSASIIEHAKGLADIVLIGGDLAEKGVHFSRVEENIKKLKEIAPVYFVWGNNDYELDPHEMDALLLSLGVKILDNTAVKFESAAGDAFALLGVDDLTAGRCQLEYALEDAGNVPFRILACHNPGISSSIEEGSGIRLILSGHTHGGQIRIFNYGPYEKGGLKEAGPVSCFVSNGYGTTLIPLRLGAKAETHLITLKHG</sequence>
<dbReference type="GO" id="GO:0009245">
    <property type="term" value="P:lipid A biosynthetic process"/>
    <property type="evidence" value="ECO:0007669"/>
    <property type="project" value="TreeGrafter"/>
</dbReference>